<dbReference type="PANTHER" id="PTHR15732">
    <property type="entry name" value="PROTEIN MOONRAKER"/>
    <property type="match status" value="1"/>
</dbReference>
<organism evidence="2 3">
    <name type="scientific">Elysia marginata</name>
    <dbReference type="NCBI Taxonomy" id="1093978"/>
    <lineage>
        <taxon>Eukaryota</taxon>
        <taxon>Metazoa</taxon>
        <taxon>Spiralia</taxon>
        <taxon>Lophotrochozoa</taxon>
        <taxon>Mollusca</taxon>
        <taxon>Gastropoda</taxon>
        <taxon>Heterobranchia</taxon>
        <taxon>Euthyneura</taxon>
        <taxon>Panpulmonata</taxon>
        <taxon>Sacoglossa</taxon>
        <taxon>Placobranchoidea</taxon>
        <taxon>Plakobranchidae</taxon>
        <taxon>Elysia</taxon>
    </lineage>
</organism>
<keyword evidence="3" id="KW-1185">Reference proteome</keyword>
<dbReference type="EMBL" id="BMAT01001695">
    <property type="protein sequence ID" value="GFR90639.1"/>
    <property type="molecule type" value="Genomic_DNA"/>
</dbReference>
<feature type="compositionally biased region" description="Polar residues" evidence="1">
    <location>
        <begin position="557"/>
        <end position="571"/>
    </location>
</feature>
<reference evidence="2 3" key="1">
    <citation type="journal article" date="2021" name="Elife">
        <title>Chloroplast acquisition without the gene transfer in kleptoplastic sea slugs, Plakobranchus ocellatus.</title>
        <authorList>
            <person name="Maeda T."/>
            <person name="Takahashi S."/>
            <person name="Yoshida T."/>
            <person name="Shimamura S."/>
            <person name="Takaki Y."/>
            <person name="Nagai Y."/>
            <person name="Toyoda A."/>
            <person name="Suzuki Y."/>
            <person name="Arimoto A."/>
            <person name="Ishii H."/>
            <person name="Satoh N."/>
            <person name="Nishiyama T."/>
            <person name="Hasebe M."/>
            <person name="Maruyama T."/>
            <person name="Minagawa J."/>
            <person name="Obokata J."/>
            <person name="Shigenobu S."/>
        </authorList>
    </citation>
    <scope>NUCLEOTIDE SEQUENCE [LARGE SCALE GENOMIC DNA]</scope>
</reference>
<evidence type="ECO:0000313" key="2">
    <source>
        <dbReference type="EMBL" id="GFR90639.1"/>
    </source>
</evidence>
<feature type="compositionally biased region" description="Low complexity" evidence="1">
    <location>
        <begin position="603"/>
        <end position="614"/>
    </location>
</feature>
<dbReference type="AlphaFoldDB" id="A0AAV4GZE2"/>
<evidence type="ECO:0000313" key="3">
    <source>
        <dbReference type="Proteomes" id="UP000762676"/>
    </source>
</evidence>
<proteinExistence type="predicted"/>
<feature type="compositionally biased region" description="Basic and acidic residues" evidence="1">
    <location>
        <begin position="468"/>
        <end position="486"/>
    </location>
</feature>
<feature type="compositionally biased region" description="Polar residues" evidence="1">
    <location>
        <begin position="110"/>
        <end position="124"/>
    </location>
</feature>
<evidence type="ECO:0000256" key="1">
    <source>
        <dbReference type="SAM" id="MobiDB-lite"/>
    </source>
</evidence>
<feature type="region of interest" description="Disordered" evidence="1">
    <location>
        <begin position="95"/>
        <end position="166"/>
    </location>
</feature>
<dbReference type="Pfam" id="PF15718">
    <property type="entry name" value="MNR"/>
    <property type="match status" value="1"/>
</dbReference>
<comment type="caution">
    <text evidence="2">The sequence shown here is derived from an EMBL/GenBank/DDBJ whole genome shotgun (WGS) entry which is preliminary data.</text>
</comment>
<sequence>MSFKLPYQVLYQNQLQFNLGVPLTTQNLIASYHHPSPIIVERVGGQHAVPSKIVTQKLQGCPQQTDHSGANYSTLSEDKMEVLSQLARRDLKNRALQQAQMASNNASASTSPIRNRVQQQQNVKAQGIRSSRLPPQQKRSRPPLTAKQAEKNRRFGAVQTPPPQRPISYTRPANDSMLNQDSVTVDNAQKSDIFFPVKASVPSETHNPNEIAKLQQDMQGYLRLIGKIVNRAVEEHSTDFLRPAVRGKQRDGYLVEEEGYDRARARVGEQNTRSVRNLYNLRQKVKQLQRDVAQADLNNPVKKNQLSAQLVVVYRGVAKSVQMFLNQLPYQDLVTGLPSHFHELSLLVRQLTGLASLNRSGSPSGSEQGELLALLETIEALNAKWSAQLRGSGAKPREKNEKKPAASKDWVSDTKVDKDIFVTKDKPTSAVTISGQPHKKLTLGQQAGLKKQKQTKQQRVGQQTRIPRGKENRRDFTYRGRRDELRSGIAALLHSRESREEQGGAQPRPVAWEVDIGRNQQKQDPRKGYLLPSDLLTKRQRAQRAVEASNQRERNFSDPTTSWRLKTSLRPSSAPPSPDKRVNFDLDVSQSSSPWVPVGSGQSGSHCSPRSRSASSERRSPFYLRDLDRGDVRKKYLLTRANNVNGSIDDLDEPHREMESEQSPGEMRTARNTVS</sequence>
<protein>
    <submittedName>
        <fullName evidence="2">Protein moonraker</fullName>
    </submittedName>
</protein>
<dbReference type="InterPro" id="IPR031447">
    <property type="entry name" value="MNR"/>
</dbReference>
<name>A0AAV4GZE2_9GAST</name>
<accession>A0AAV4GZE2</accession>
<feature type="region of interest" description="Disordered" evidence="1">
    <location>
        <begin position="389"/>
        <end position="411"/>
    </location>
</feature>
<dbReference type="PANTHER" id="PTHR15732:SF4">
    <property type="entry name" value="PROTEIN MOONRAKER"/>
    <property type="match status" value="1"/>
</dbReference>
<dbReference type="GO" id="GO:0034451">
    <property type="term" value="C:centriolar satellite"/>
    <property type="evidence" value="ECO:0007669"/>
    <property type="project" value="TreeGrafter"/>
</dbReference>
<feature type="compositionally biased region" description="Low complexity" evidence="1">
    <location>
        <begin position="95"/>
        <end position="109"/>
    </location>
</feature>
<dbReference type="GO" id="GO:0007099">
    <property type="term" value="P:centriole replication"/>
    <property type="evidence" value="ECO:0007669"/>
    <property type="project" value="InterPro"/>
</dbReference>
<feature type="region of interest" description="Disordered" evidence="1">
    <location>
        <begin position="429"/>
        <end position="622"/>
    </location>
</feature>
<feature type="compositionally biased region" description="Basic and acidic residues" evidence="1">
    <location>
        <begin position="395"/>
        <end position="411"/>
    </location>
</feature>
<feature type="region of interest" description="Disordered" evidence="1">
    <location>
        <begin position="640"/>
        <end position="675"/>
    </location>
</feature>
<gene>
    <name evidence="2" type="ORF">ElyMa_000823600</name>
</gene>
<dbReference type="Proteomes" id="UP000762676">
    <property type="component" value="Unassembled WGS sequence"/>
</dbReference>
<dbReference type="GO" id="GO:0071539">
    <property type="term" value="P:protein localization to centrosome"/>
    <property type="evidence" value="ECO:0007669"/>
    <property type="project" value="TreeGrafter"/>
</dbReference>